<name>A0ABN1MFK9_9FLAO</name>
<dbReference type="SUPFAM" id="SSF63825">
    <property type="entry name" value="YWTD domain"/>
    <property type="match status" value="1"/>
</dbReference>
<dbReference type="Gene3D" id="2.130.10.10">
    <property type="entry name" value="YVTN repeat-like/Quinoprotein amine dehydrogenase"/>
    <property type="match status" value="1"/>
</dbReference>
<dbReference type="PROSITE" id="PS51257">
    <property type="entry name" value="PROKAR_LIPOPROTEIN"/>
    <property type="match status" value="1"/>
</dbReference>
<evidence type="ECO:0000313" key="1">
    <source>
        <dbReference type="EMBL" id="GAA0871930.1"/>
    </source>
</evidence>
<organism evidence="1 2">
    <name type="scientific">Gangjinia marincola</name>
    <dbReference type="NCBI Taxonomy" id="578463"/>
    <lineage>
        <taxon>Bacteria</taxon>
        <taxon>Pseudomonadati</taxon>
        <taxon>Bacteroidota</taxon>
        <taxon>Flavobacteriia</taxon>
        <taxon>Flavobacteriales</taxon>
        <taxon>Flavobacteriaceae</taxon>
        <taxon>Gangjinia</taxon>
    </lineage>
</organism>
<accession>A0ABN1MFK9</accession>
<reference evidence="1 2" key="1">
    <citation type="journal article" date="2019" name="Int. J. Syst. Evol. Microbiol.">
        <title>The Global Catalogue of Microorganisms (GCM) 10K type strain sequencing project: providing services to taxonomists for standard genome sequencing and annotation.</title>
        <authorList>
            <consortium name="The Broad Institute Genomics Platform"/>
            <consortium name="The Broad Institute Genome Sequencing Center for Infectious Disease"/>
            <person name="Wu L."/>
            <person name="Ma J."/>
        </authorList>
    </citation>
    <scope>NUCLEOTIDE SEQUENCE [LARGE SCALE GENOMIC DNA]</scope>
    <source>
        <strain evidence="1 2">JCM 16082</strain>
    </source>
</reference>
<evidence type="ECO:0008006" key="3">
    <source>
        <dbReference type="Google" id="ProtNLM"/>
    </source>
</evidence>
<dbReference type="RefSeq" id="WP_343764747.1">
    <property type="nucleotide sequence ID" value="NZ_BAAAFG010000012.1"/>
</dbReference>
<keyword evidence="2" id="KW-1185">Reference proteome</keyword>
<dbReference type="EMBL" id="BAAAFG010000012">
    <property type="protein sequence ID" value="GAA0871930.1"/>
    <property type="molecule type" value="Genomic_DNA"/>
</dbReference>
<gene>
    <name evidence="1" type="ORF">GCM10009117_10760</name>
</gene>
<evidence type="ECO:0000313" key="2">
    <source>
        <dbReference type="Proteomes" id="UP001500507"/>
    </source>
</evidence>
<sequence length="365" mass="40077">MNILKSIFLIALSVTLFFSCDTDDDQPDPVPAGDYTPGFLVSHEGTFSGVSGSTSFMSADLMNVQNEIYEAVNKDVVGNFQQSIGFRDNFAYLVVDNTNTITIVNRNTFKKVGEYTAEDHGISTPRYIAFDDDNAYVTNLGDAFTPTDDYLSVIPLDESEDVVTVPLAEGPEQLLVQNGFVYITHKAVFSSQGSELLSIYNIATGSVDELVVGQSPDEIYSDVNGDIWILCDGKFIYNDDFTQIIDVLPSRLVRLSGNSNSISQTYNFTDEVLVNYMAVEGDKIYYIKNGSFYAMLVNATDVPASSIAALETDAIYGLSVFDNQLFVSDAGTFSERGDIEIYDVNSGVLINELEVGMIPSKVYKN</sequence>
<comment type="caution">
    <text evidence="1">The sequence shown here is derived from an EMBL/GenBank/DDBJ whole genome shotgun (WGS) entry which is preliminary data.</text>
</comment>
<proteinExistence type="predicted"/>
<protein>
    <recommendedName>
        <fullName evidence="3">Surface layer protein</fullName>
    </recommendedName>
</protein>
<dbReference type="Proteomes" id="UP001500507">
    <property type="component" value="Unassembled WGS sequence"/>
</dbReference>
<dbReference type="InterPro" id="IPR015943">
    <property type="entry name" value="WD40/YVTN_repeat-like_dom_sf"/>
</dbReference>